<dbReference type="Proteomes" id="UP000050525">
    <property type="component" value="Unassembled WGS sequence"/>
</dbReference>
<proteinExistence type="predicted"/>
<evidence type="ECO:0000313" key="2">
    <source>
        <dbReference type="Proteomes" id="UP000050525"/>
    </source>
</evidence>
<gene>
    <name evidence="1" type="ORF">Y1Q_0016882</name>
</gene>
<comment type="caution">
    <text evidence="1">The sequence shown here is derived from an EMBL/GenBank/DDBJ whole genome shotgun (WGS) entry which is preliminary data.</text>
</comment>
<sequence length="70" mass="7455">MCTVLQSSELKGFIKKDSTIDTASKGIITEGADQCKVVIFVGSTNQNSRISSLGLNPSSESDPLMNLYSV</sequence>
<evidence type="ECO:0000313" key="1">
    <source>
        <dbReference type="EMBL" id="KYO44776.1"/>
    </source>
</evidence>
<dbReference type="AlphaFoldDB" id="A0A151P6T4"/>
<dbReference type="EMBL" id="AKHW03000678">
    <property type="protein sequence ID" value="KYO44776.1"/>
    <property type="molecule type" value="Genomic_DNA"/>
</dbReference>
<protein>
    <submittedName>
        <fullName evidence="1">Uncharacterized protein</fullName>
    </submittedName>
</protein>
<name>A0A151P6T4_ALLMI</name>
<accession>A0A151P6T4</accession>
<keyword evidence="2" id="KW-1185">Reference proteome</keyword>
<reference evidence="1 2" key="1">
    <citation type="journal article" date="2012" name="Genome Biol.">
        <title>Sequencing three crocodilian genomes to illuminate the evolution of archosaurs and amniotes.</title>
        <authorList>
            <person name="St John J.A."/>
            <person name="Braun E.L."/>
            <person name="Isberg S.R."/>
            <person name="Miles L.G."/>
            <person name="Chong A.Y."/>
            <person name="Gongora J."/>
            <person name="Dalzell P."/>
            <person name="Moran C."/>
            <person name="Bed'hom B."/>
            <person name="Abzhanov A."/>
            <person name="Burgess S.C."/>
            <person name="Cooksey A.M."/>
            <person name="Castoe T.A."/>
            <person name="Crawford N.G."/>
            <person name="Densmore L.D."/>
            <person name="Drew J.C."/>
            <person name="Edwards S.V."/>
            <person name="Faircloth B.C."/>
            <person name="Fujita M.K."/>
            <person name="Greenwold M.J."/>
            <person name="Hoffmann F.G."/>
            <person name="Howard J.M."/>
            <person name="Iguchi T."/>
            <person name="Janes D.E."/>
            <person name="Khan S.Y."/>
            <person name="Kohno S."/>
            <person name="de Koning A.J."/>
            <person name="Lance S.L."/>
            <person name="McCarthy F.M."/>
            <person name="McCormack J.E."/>
            <person name="Merchant M.E."/>
            <person name="Peterson D.G."/>
            <person name="Pollock D.D."/>
            <person name="Pourmand N."/>
            <person name="Raney B.J."/>
            <person name="Roessler K.A."/>
            <person name="Sanford J.R."/>
            <person name="Sawyer R.H."/>
            <person name="Schmidt C.J."/>
            <person name="Triplett E.W."/>
            <person name="Tuberville T.D."/>
            <person name="Venegas-Anaya M."/>
            <person name="Howard J.T."/>
            <person name="Jarvis E.D."/>
            <person name="Guillette L.J.Jr."/>
            <person name="Glenn T.C."/>
            <person name="Green R.E."/>
            <person name="Ray D.A."/>
        </authorList>
    </citation>
    <scope>NUCLEOTIDE SEQUENCE [LARGE SCALE GENOMIC DNA]</scope>
    <source>
        <strain evidence="1">KSC_2009_1</strain>
    </source>
</reference>
<organism evidence="1 2">
    <name type="scientific">Alligator mississippiensis</name>
    <name type="common">American alligator</name>
    <dbReference type="NCBI Taxonomy" id="8496"/>
    <lineage>
        <taxon>Eukaryota</taxon>
        <taxon>Metazoa</taxon>
        <taxon>Chordata</taxon>
        <taxon>Craniata</taxon>
        <taxon>Vertebrata</taxon>
        <taxon>Euteleostomi</taxon>
        <taxon>Archelosauria</taxon>
        <taxon>Archosauria</taxon>
        <taxon>Crocodylia</taxon>
        <taxon>Alligatoridae</taxon>
        <taxon>Alligatorinae</taxon>
        <taxon>Alligator</taxon>
    </lineage>
</organism>